<dbReference type="CDD" id="cd05233">
    <property type="entry name" value="SDR_c"/>
    <property type="match status" value="1"/>
</dbReference>
<dbReference type="PANTHER" id="PTHR43618:SF18">
    <property type="entry name" value="SHORT CHAIN DEHYDROGENASE_REDUCTASE FAMILY (AFU_ORTHOLOGUE AFUA_5G12480)"/>
    <property type="match status" value="1"/>
</dbReference>
<dbReference type="Pfam" id="PF13561">
    <property type="entry name" value="adh_short_C2"/>
    <property type="match status" value="1"/>
</dbReference>
<dbReference type="InterPro" id="IPR002347">
    <property type="entry name" value="SDR_fam"/>
</dbReference>
<comment type="similarity">
    <text evidence="1">Belongs to the short-chain dehydrogenases/reductases (SDR) family.</text>
</comment>
<reference evidence="4 5" key="1">
    <citation type="journal article" date="2020" name="G3 (Bethesda)">
        <title>Genetic Underpinnings of Host Manipulation by Ophiocordyceps as Revealed by Comparative Transcriptomics.</title>
        <authorList>
            <person name="Will I."/>
            <person name="Das B."/>
            <person name="Trinh T."/>
            <person name="Brachmann A."/>
            <person name="Ohm R.A."/>
            <person name="de Bekker C."/>
        </authorList>
    </citation>
    <scope>NUCLEOTIDE SEQUENCE [LARGE SCALE GENOMIC DNA]</scope>
    <source>
        <strain evidence="4 5">EC05</strain>
    </source>
</reference>
<dbReference type="InterPro" id="IPR036291">
    <property type="entry name" value="NAD(P)-bd_dom_sf"/>
</dbReference>
<evidence type="ECO:0000256" key="2">
    <source>
        <dbReference type="ARBA" id="ARBA00022857"/>
    </source>
</evidence>
<keyword evidence="5" id="KW-1185">Reference proteome</keyword>
<dbReference type="AlphaFoldDB" id="A0A8H4VDH1"/>
<comment type="caution">
    <text evidence="4">The sequence shown here is derived from an EMBL/GenBank/DDBJ whole genome shotgun (WGS) entry which is preliminary data.</text>
</comment>
<dbReference type="PANTHER" id="PTHR43618">
    <property type="entry name" value="7-ALPHA-HYDROXYSTEROID DEHYDROGENASE"/>
    <property type="match status" value="1"/>
</dbReference>
<proteinExistence type="inferred from homology"/>
<dbReference type="PRINTS" id="PR00081">
    <property type="entry name" value="GDHRDH"/>
</dbReference>
<gene>
    <name evidence="4" type="ORF">GQ602_004368</name>
</gene>
<protein>
    <submittedName>
        <fullName evidence="4">Short chain dehydrogenase/reductase family</fullName>
    </submittedName>
</protein>
<dbReference type="Proteomes" id="UP000562929">
    <property type="component" value="Unassembled WGS sequence"/>
</dbReference>
<keyword evidence="2" id="KW-0521">NADP</keyword>
<accession>A0A8H4VDH1</accession>
<dbReference type="GO" id="GO:0016491">
    <property type="term" value="F:oxidoreductase activity"/>
    <property type="evidence" value="ECO:0007669"/>
    <property type="project" value="UniProtKB-KW"/>
</dbReference>
<keyword evidence="3" id="KW-0560">Oxidoreductase</keyword>
<dbReference type="InterPro" id="IPR020904">
    <property type="entry name" value="Sc_DH/Rdtase_CS"/>
</dbReference>
<name>A0A8H4VDH1_9HYPO</name>
<dbReference type="PROSITE" id="PS00061">
    <property type="entry name" value="ADH_SHORT"/>
    <property type="match status" value="1"/>
</dbReference>
<evidence type="ECO:0000313" key="4">
    <source>
        <dbReference type="EMBL" id="KAF4587675.1"/>
    </source>
</evidence>
<organism evidence="4 5">
    <name type="scientific">Ophiocordyceps camponoti-floridani</name>
    <dbReference type="NCBI Taxonomy" id="2030778"/>
    <lineage>
        <taxon>Eukaryota</taxon>
        <taxon>Fungi</taxon>
        <taxon>Dikarya</taxon>
        <taxon>Ascomycota</taxon>
        <taxon>Pezizomycotina</taxon>
        <taxon>Sordariomycetes</taxon>
        <taxon>Hypocreomycetidae</taxon>
        <taxon>Hypocreales</taxon>
        <taxon>Ophiocordycipitaceae</taxon>
        <taxon>Ophiocordyceps</taxon>
    </lineage>
</organism>
<sequence>MVSKVTLTCHAAPTCPSHLYITSHPSHQARLVESWSLPEVAKTVGPLTRLSSVLGTTMGSTYTPKALFDASGLVVVITGGAGGLGRIMAHTLATNGAKAIYLLDVNEDGLAAVKDSSTAPHLIHTVICNVLDKESLAAAADRVRTEVGYCDVVFANAGVLKAKTGDLFEMARGPDAAANLQKTLWSVQPEDMVQTLSVNVMGVYFTAVAFLTLLDEANRRPEALQQKSQIIVTSSAASFTRESLAGFSYTASKAAATQVFKMLATTLAPLPIRVNALAPGYFLTEMTSGLFPGDPRCEGGVPSVAVPLGRTGKEEEMAGAVLYLVSKAGAYLSGTILVLDGGILSVVPSTY</sequence>
<evidence type="ECO:0000256" key="3">
    <source>
        <dbReference type="ARBA" id="ARBA00023002"/>
    </source>
</evidence>
<dbReference type="Gene3D" id="3.40.50.720">
    <property type="entry name" value="NAD(P)-binding Rossmann-like Domain"/>
    <property type="match status" value="1"/>
</dbReference>
<dbReference type="OrthoDB" id="2962696at2759"/>
<dbReference type="EMBL" id="JAACLJ010000004">
    <property type="protein sequence ID" value="KAF4587675.1"/>
    <property type="molecule type" value="Genomic_DNA"/>
</dbReference>
<evidence type="ECO:0000256" key="1">
    <source>
        <dbReference type="ARBA" id="ARBA00006484"/>
    </source>
</evidence>
<dbReference type="InterPro" id="IPR052178">
    <property type="entry name" value="Sec_Metab_Biosynth_SDR"/>
</dbReference>
<evidence type="ECO:0000313" key="5">
    <source>
        <dbReference type="Proteomes" id="UP000562929"/>
    </source>
</evidence>
<dbReference type="SUPFAM" id="SSF51735">
    <property type="entry name" value="NAD(P)-binding Rossmann-fold domains"/>
    <property type="match status" value="1"/>
</dbReference>